<evidence type="ECO:0000313" key="10">
    <source>
        <dbReference type="Proteomes" id="UP000367750"/>
    </source>
</evidence>
<comment type="caution">
    <text evidence="9">The sequence shown here is derived from an EMBL/GenBank/DDBJ whole genome shotgun (WGS) entry which is preliminary data.</text>
</comment>
<keyword evidence="4 8" id="KW-0812">Transmembrane</keyword>
<sequence length="463" mass="48790">MEEITGETAEKRGLSPKRAWPRIGPDSLLRNRVYVRVYTAYAAASFGDWFDMLAIQVLAGYRWQVSPLMLALIPVSAALPGIVLGSLAGAAADRLDRLKLMRWCDLATALLTAVLIWAPGMAWLLPVLLLRSGVSTLNVPAQQALTRSLVREDQLLQASSLNALIMQGSKVAGPLLGGAVLVALSPEWCIALNTGMRLLSWGLLLSVRAGNTGDTGDTGRTAGLPAGAGMKAAGGTSGERTEELAAERASFRETWREGWAFVLQNRMLRGLLLFGLVGSVVIQMVDFQFASLFRELAPDRSYLPGWMISAAGIGAIAMVGAMNAGMRRGSLGFRLGGGYALIGASLAGLGLLRDGTGAMPVLLLGLLLGAGNGVFFIAFNYGLQKETPAAMTGRVFGIQNMLLSAIMIAAPLLGGTLVQAAGPRPVFFAFGLMLAGLGTAGLLLRRRLWPEPGTETAISADPL</sequence>
<gene>
    <name evidence="9" type="ORF">F4V43_09620</name>
</gene>
<feature type="region of interest" description="Disordered" evidence="7">
    <location>
        <begin position="215"/>
        <end position="239"/>
    </location>
</feature>
<feature type="transmembrane region" description="Helical" evidence="8">
    <location>
        <begin position="271"/>
        <end position="293"/>
    </location>
</feature>
<dbReference type="PANTHER" id="PTHR43266">
    <property type="entry name" value="MACROLIDE-EFFLUX PROTEIN"/>
    <property type="match status" value="1"/>
</dbReference>
<name>A0A5J5GA97_9BACL</name>
<dbReference type="InterPro" id="IPR036259">
    <property type="entry name" value="MFS_trans_sf"/>
</dbReference>
<reference evidence="9 10" key="1">
    <citation type="submission" date="2019-09" db="EMBL/GenBank/DDBJ databases">
        <title>Bacillus ochoae sp. nov., Paenibacillus whitsoniae sp. nov., Paenibacillus spiritus sp. nov. Isolated from the Mars Exploration Rover during spacecraft assembly.</title>
        <authorList>
            <person name="Seuylemezian A."/>
            <person name="Vaishampayan P."/>
        </authorList>
    </citation>
    <scope>NUCLEOTIDE SEQUENCE [LARGE SCALE GENOMIC DNA]</scope>
    <source>
        <strain evidence="9 10">MER_111</strain>
    </source>
</reference>
<proteinExistence type="predicted"/>
<evidence type="ECO:0000256" key="3">
    <source>
        <dbReference type="ARBA" id="ARBA00022475"/>
    </source>
</evidence>
<evidence type="ECO:0000256" key="4">
    <source>
        <dbReference type="ARBA" id="ARBA00022692"/>
    </source>
</evidence>
<dbReference type="Gene3D" id="1.20.1250.20">
    <property type="entry name" value="MFS general substrate transporter like domains"/>
    <property type="match status" value="1"/>
</dbReference>
<keyword evidence="5 8" id="KW-1133">Transmembrane helix</keyword>
<evidence type="ECO:0000256" key="5">
    <source>
        <dbReference type="ARBA" id="ARBA00022989"/>
    </source>
</evidence>
<keyword evidence="2" id="KW-0813">Transport</keyword>
<evidence type="ECO:0000313" key="9">
    <source>
        <dbReference type="EMBL" id="KAA9004880.1"/>
    </source>
</evidence>
<dbReference type="OrthoDB" id="9775268at2"/>
<evidence type="ECO:0000256" key="1">
    <source>
        <dbReference type="ARBA" id="ARBA00004651"/>
    </source>
</evidence>
<dbReference type="PANTHER" id="PTHR43266:SF2">
    <property type="entry name" value="MAJOR FACILITATOR SUPERFAMILY (MFS) PROFILE DOMAIN-CONTAINING PROTEIN"/>
    <property type="match status" value="1"/>
</dbReference>
<feature type="transmembrane region" description="Helical" evidence="8">
    <location>
        <begin position="331"/>
        <end position="352"/>
    </location>
</feature>
<dbReference type="SUPFAM" id="SSF103473">
    <property type="entry name" value="MFS general substrate transporter"/>
    <property type="match status" value="1"/>
</dbReference>
<dbReference type="GO" id="GO:0022857">
    <property type="term" value="F:transmembrane transporter activity"/>
    <property type="evidence" value="ECO:0007669"/>
    <property type="project" value="InterPro"/>
</dbReference>
<keyword evidence="3" id="KW-1003">Cell membrane</keyword>
<feature type="transmembrane region" description="Helical" evidence="8">
    <location>
        <begin position="103"/>
        <end position="125"/>
    </location>
</feature>
<feature type="transmembrane region" description="Helical" evidence="8">
    <location>
        <begin position="426"/>
        <end position="444"/>
    </location>
</feature>
<feature type="transmembrane region" description="Helical" evidence="8">
    <location>
        <begin position="358"/>
        <end position="383"/>
    </location>
</feature>
<protein>
    <submittedName>
        <fullName evidence="9">MFS transporter</fullName>
    </submittedName>
</protein>
<dbReference type="GO" id="GO:0005886">
    <property type="term" value="C:plasma membrane"/>
    <property type="evidence" value="ECO:0007669"/>
    <property type="project" value="UniProtKB-SubCell"/>
</dbReference>
<evidence type="ECO:0000256" key="8">
    <source>
        <dbReference type="SAM" id="Phobius"/>
    </source>
</evidence>
<comment type="subcellular location">
    <subcellularLocation>
        <location evidence="1">Cell membrane</location>
        <topology evidence="1">Multi-pass membrane protein</topology>
    </subcellularLocation>
</comment>
<accession>A0A5J5GA97</accession>
<dbReference type="Pfam" id="PF07690">
    <property type="entry name" value="MFS_1"/>
    <property type="match status" value="1"/>
</dbReference>
<dbReference type="EMBL" id="VYKK01000012">
    <property type="protein sequence ID" value="KAA9004880.1"/>
    <property type="molecule type" value="Genomic_DNA"/>
</dbReference>
<evidence type="ECO:0000256" key="2">
    <source>
        <dbReference type="ARBA" id="ARBA00022448"/>
    </source>
</evidence>
<dbReference type="Proteomes" id="UP000367750">
    <property type="component" value="Unassembled WGS sequence"/>
</dbReference>
<keyword evidence="6 8" id="KW-0472">Membrane</keyword>
<evidence type="ECO:0000256" key="6">
    <source>
        <dbReference type="ARBA" id="ARBA00023136"/>
    </source>
</evidence>
<dbReference type="CDD" id="cd06173">
    <property type="entry name" value="MFS_MefA_like"/>
    <property type="match status" value="1"/>
</dbReference>
<dbReference type="AlphaFoldDB" id="A0A5J5GA97"/>
<feature type="transmembrane region" description="Helical" evidence="8">
    <location>
        <begin position="305"/>
        <end position="324"/>
    </location>
</feature>
<organism evidence="9 10">
    <name type="scientific">Paenibacillus spiritus</name>
    <dbReference type="NCBI Taxonomy" id="2496557"/>
    <lineage>
        <taxon>Bacteria</taxon>
        <taxon>Bacillati</taxon>
        <taxon>Bacillota</taxon>
        <taxon>Bacilli</taxon>
        <taxon>Bacillales</taxon>
        <taxon>Paenibacillaceae</taxon>
        <taxon>Paenibacillus</taxon>
    </lineage>
</organism>
<dbReference type="RefSeq" id="WP_150458031.1">
    <property type="nucleotide sequence ID" value="NZ_VYKK01000012.1"/>
</dbReference>
<evidence type="ECO:0000256" key="7">
    <source>
        <dbReference type="SAM" id="MobiDB-lite"/>
    </source>
</evidence>
<dbReference type="InterPro" id="IPR011701">
    <property type="entry name" value="MFS"/>
</dbReference>
<feature type="transmembrane region" description="Helical" evidence="8">
    <location>
        <begin position="395"/>
        <end position="414"/>
    </location>
</feature>
<keyword evidence="10" id="KW-1185">Reference proteome</keyword>
<feature type="transmembrane region" description="Helical" evidence="8">
    <location>
        <begin position="71"/>
        <end position="91"/>
    </location>
</feature>